<feature type="domain" description="DUF6311" evidence="3">
    <location>
        <begin position="443"/>
        <end position="553"/>
    </location>
</feature>
<dbReference type="Pfam" id="PF19830">
    <property type="entry name" value="DUF6311"/>
    <property type="match status" value="1"/>
</dbReference>
<feature type="transmembrane region" description="Helical" evidence="1">
    <location>
        <begin position="106"/>
        <end position="128"/>
    </location>
</feature>
<feature type="transmembrane region" description="Helical" evidence="1">
    <location>
        <begin position="189"/>
        <end position="214"/>
    </location>
</feature>
<evidence type="ECO:0000256" key="1">
    <source>
        <dbReference type="SAM" id="Phobius"/>
    </source>
</evidence>
<dbReference type="InterPro" id="IPR058671">
    <property type="entry name" value="DUF6311_C"/>
</dbReference>
<dbReference type="EMBL" id="CP024847">
    <property type="protein sequence ID" value="AUR52167.1"/>
    <property type="molecule type" value="Genomic_DNA"/>
</dbReference>
<evidence type="ECO:0000313" key="4">
    <source>
        <dbReference type="EMBL" id="AUR52167.1"/>
    </source>
</evidence>
<feature type="transmembrane region" description="Helical" evidence="1">
    <location>
        <begin position="328"/>
        <end position="354"/>
    </location>
</feature>
<reference evidence="5" key="1">
    <citation type="submission" date="2017-11" db="EMBL/GenBank/DDBJ databases">
        <authorList>
            <person name="Chan K.G."/>
            <person name="Lee L.S."/>
        </authorList>
    </citation>
    <scope>NUCLEOTIDE SEQUENCE [LARGE SCALE GENOMIC DNA]</scope>
    <source>
        <strain evidence="5">DSM 100970</strain>
    </source>
</reference>
<protein>
    <recommendedName>
        <fullName evidence="6">YfhO family protein</fullName>
    </recommendedName>
</protein>
<name>A0A2I7N6R5_9NEIS</name>
<feature type="transmembrane region" description="Helical" evidence="1">
    <location>
        <begin position="234"/>
        <end position="256"/>
    </location>
</feature>
<feature type="transmembrane region" description="Helical" evidence="1">
    <location>
        <begin position="74"/>
        <end position="94"/>
    </location>
</feature>
<feature type="transmembrane region" description="Helical" evidence="1">
    <location>
        <begin position="298"/>
        <end position="316"/>
    </location>
</feature>
<proteinExistence type="predicted"/>
<organism evidence="4 5">
    <name type="scientific">Aquella oligotrophica</name>
    <dbReference type="NCBI Taxonomy" id="2067065"/>
    <lineage>
        <taxon>Bacteria</taxon>
        <taxon>Pseudomonadati</taxon>
        <taxon>Pseudomonadota</taxon>
        <taxon>Betaproteobacteria</taxon>
        <taxon>Neisseriales</taxon>
        <taxon>Neisseriaceae</taxon>
        <taxon>Aquella</taxon>
    </lineage>
</organism>
<keyword evidence="1" id="KW-1133">Transmembrane helix</keyword>
<dbReference type="OrthoDB" id="1814621at2"/>
<dbReference type="InterPro" id="IPR046278">
    <property type="entry name" value="DUF6311"/>
</dbReference>
<evidence type="ECO:0000259" key="3">
    <source>
        <dbReference type="Pfam" id="PF25853"/>
    </source>
</evidence>
<keyword evidence="1" id="KW-0472">Membrane</keyword>
<feature type="transmembrane region" description="Helical" evidence="1">
    <location>
        <begin position="135"/>
        <end position="153"/>
    </location>
</feature>
<dbReference type="Pfam" id="PF25853">
    <property type="entry name" value="DUF6311_C"/>
    <property type="match status" value="1"/>
</dbReference>
<keyword evidence="1" id="KW-0812">Transmembrane</keyword>
<dbReference type="Proteomes" id="UP000236655">
    <property type="component" value="Chromosome"/>
</dbReference>
<accession>A0A2I7N6R5</accession>
<feature type="transmembrane region" description="Helical" evidence="1">
    <location>
        <begin position="14"/>
        <end position="37"/>
    </location>
</feature>
<evidence type="ECO:0000259" key="2">
    <source>
        <dbReference type="Pfam" id="PF19830"/>
    </source>
</evidence>
<gene>
    <name evidence="4" type="ORF">CUN60_07590</name>
</gene>
<sequence>MLINSKVKPVAIELLWLFTAFVFGSLLAVNIAGDLIFNPRLFNFMTADMLVHFIGWDFYRHDNWSWPLTYTSSLMYPVGTTMVYTDSIPLFVIILKLFRNYLPEPFVWHGAWAIINNMLMFYSGSLLFRVLRKDTLLAFIGGLFMLLASPMLFRFYFHFSLASQWLLVFNFILLLKPQINYKADICWQSLLLFVACGIHPYIAFMNMGLAFALVYRLSIQYYLNRQTRLCWYSLITSLAIFMVVFITSAYFFGWFFGKTQGEAYGFGVYSANVLSLINPQFGSVLLKPLKVGDGQYEGFAYLGIGIILPLLFLLVFRFRSFILAKIKLSNLGLFIVLAVFTLIAFSNILQIGSISINLPYSGHIFSIFRASGRFIWMLYYFVVIITILVIYDSCANKKIAGLILILLLGLQYADTKPLLNGIAQTHSSGKPLNIWNADLKSDFWYKLKQNGIKHMVIISNNPQDVDYLQQWWGDQNNFPVIYKFALLAALNGITINNMHLARSSVENEAAIGTQSLRFEQTQLEKDTLYIIAPNINIPKQINCNKIDNYNVCNKLR</sequence>
<dbReference type="RefSeq" id="WP_102951463.1">
    <property type="nucleotide sequence ID" value="NZ_CP024847.1"/>
</dbReference>
<keyword evidence="5" id="KW-1185">Reference proteome</keyword>
<dbReference type="AlphaFoldDB" id="A0A2I7N6R5"/>
<feature type="domain" description="DUF6311" evidence="2">
    <location>
        <begin position="22"/>
        <end position="416"/>
    </location>
</feature>
<evidence type="ECO:0000313" key="5">
    <source>
        <dbReference type="Proteomes" id="UP000236655"/>
    </source>
</evidence>
<evidence type="ECO:0008006" key="6">
    <source>
        <dbReference type="Google" id="ProtNLM"/>
    </source>
</evidence>
<dbReference type="KEGG" id="nba:CUN60_07590"/>
<feature type="transmembrane region" description="Helical" evidence="1">
    <location>
        <begin position="374"/>
        <end position="391"/>
    </location>
</feature>